<evidence type="ECO:0000256" key="1">
    <source>
        <dbReference type="SAM" id="MobiDB-lite"/>
    </source>
</evidence>
<protein>
    <submittedName>
        <fullName evidence="3">Uncharacterized protein</fullName>
    </submittedName>
</protein>
<keyword evidence="2" id="KW-1185">Reference proteome</keyword>
<name>A0A914EQ18_9BILA</name>
<organism evidence="2 3">
    <name type="scientific">Acrobeloides nanus</name>
    <dbReference type="NCBI Taxonomy" id="290746"/>
    <lineage>
        <taxon>Eukaryota</taxon>
        <taxon>Metazoa</taxon>
        <taxon>Ecdysozoa</taxon>
        <taxon>Nematoda</taxon>
        <taxon>Chromadorea</taxon>
        <taxon>Rhabditida</taxon>
        <taxon>Tylenchina</taxon>
        <taxon>Cephalobomorpha</taxon>
        <taxon>Cephaloboidea</taxon>
        <taxon>Cephalobidae</taxon>
        <taxon>Acrobeloides</taxon>
    </lineage>
</organism>
<dbReference type="Proteomes" id="UP000887540">
    <property type="component" value="Unplaced"/>
</dbReference>
<evidence type="ECO:0000313" key="3">
    <source>
        <dbReference type="WBParaSite" id="ACRNAN_scaffold9896.g22265.t1"/>
    </source>
</evidence>
<proteinExistence type="predicted"/>
<evidence type="ECO:0000313" key="2">
    <source>
        <dbReference type="Proteomes" id="UP000887540"/>
    </source>
</evidence>
<dbReference type="AlphaFoldDB" id="A0A914EQ18"/>
<accession>A0A914EQ18</accession>
<dbReference type="WBParaSite" id="ACRNAN_scaffold9896.g22265.t1">
    <property type="protein sequence ID" value="ACRNAN_scaffold9896.g22265.t1"/>
    <property type="gene ID" value="ACRNAN_scaffold9896.g22265"/>
</dbReference>
<feature type="region of interest" description="Disordered" evidence="1">
    <location>
        <begin position="51"/>
        <end position="76"/>
    </location>
</feature>
<sequence length="76" mass="8391">MAMLAYHNFGSNAQCYDEECRTLGRLGHLVDPDSWSTGHLADRTVGRPDTWSTGQLIDRTLGRPDSWPTGQLVDSG</sequence>
<reference evidence="3" key="1">
    <citation type="submission" date="2022-11" db="UniProtKB">
        <authorList>
            <consortium name="WormBaseParasite"/>
        </authorList>
    </citation>
    <scope>IDENTIFICATION</scope>
</reference>